<feature type="domain" description="tRNA pseudouridylate synthase B C-terminal" evidence="8">
    <location>
        <begin position="180"/>
        <end position="219"/>
    </location>
</feature>
<dbReference type="Pfam" id="PF09142">
    <property type="entry name" value="TruB_C"/>
    <property type="match status" value="1"/>
</dbReference>
<dbReference type="Pfam" id="PF16198">
    <property type="entry name" value="TruB_C_2"/>
    <property type="match status" value="1"/>
</dbReference>
<dbReference type="CDD" id="cd02573">
    <property type="entry name" value="PseudoU_synth_EcTruB"/>
    <property type="match status" value="1"/>
</dbReference>
<comment type="catalytic activity">
    <reaction evidence="1 5">
        <text>uridine(55) in tRNA = pseudouridine(55) in tRNA</text>
        <dbReference type="Rhea" id="RHEA:42532"/>
        <dbReference type="Rhea" id="RHEA-COMP:10101"/>
        <dbReference type="Rhea" id="RHEA-COMP:10102"/>
        <dbReference type="ChEBI" id="CHEBI:65314"/>
        <dbReference type="ChEBI" id="CHEBI:65315"/>
        <dbReference type="EC" id="5.4.99.25"/>
    </reaction>
</comment>
<dbReference type="InterPro" id="IPR015947">
    <property type="entry name" value="PUA-like_sf"/>
</dbReference>
<dbReference type="InterPro" id="IPR036974">
    <property type="entry name" value="PUA_sf"/>
</dbReference>
<reference evidence="9 10" key="1">
    <citation type="submission" date="2020-07" db="EMBL/GenBank/DDBJ databases">
        <title>Sequencing the genomes of 1000 actinobacteria strains.</title>
        <authorList>
            <person name="Klenk H.-P."/>
        </authorList>
    </citation>
    <scope>NUCLEOTIDE SEQUENCE [LARGE SCALE GENOMIC DNA]</scope>
    <source>
        <strain evidence="9 10">DSM 23819</strain>
    </source>
</reference>
<dbReference type="InterPro" id="IPR032819">
    <property type="entry name" value="TruB_C"/>
</dbReference>
<organism evidence="9 10">
    <name type="scientific">Nocardioides daedukensis</name>
    <dbReference type="NCBI Taxonomy" id="634462"/>
    <lineage>
        <taxon>Bacteria</taxon>
        <taxon>Bacillati</taxon>
        <taxon>Actinomycetota</taxon>
        <taxon>Actinomycetes</taxon>
        <taxon>Propionibacteriales</taxon>
        <taxon>Nocardioidaceae</taxon>
        <taxon>Nocardioides</taxon>
    </lineage>
</organism>
<dbReference type="InterPro" id="IPR020103">
    <property type="entry name" value="PsdUridine_synth_cat_dom_sf"/>
</dbReference>
<dbReference type="GO" id="GO:0031119">
    <property type="term" value="P:tRNA pseudouridine synthesis"/>
    <property type="evidence" value="ECO:0007669"/>
    <property type="project" value="UniProtKB-UniRule"/>
</dbReference>
<dbReference type="GO" id="GO:0003723">
    <property type="term" value="F:RNA binding"/>
    <property type="evidence" value="ECO:0007669"/>
    <property type="project" value="InterPro"/>
</dbReference>
<dbReference type="Gene3D" id="2.30.130.10">
    <property type="entry name" value="PUA domain"/>
    <property type="match status" value="1"/>
</dbReference>
<evidence type="ECO:0000259" key="7">
    <source>
        <dbReference type="Pfam" id="PF09142"/>
    </source>
</evidence>
<dbReference type="GO" id="GO:1990481">
    <property type="term" value="P:mRNA pseudouridine synthesis"/>
    <property type="evidence" value="ECO:0007669"/>
    <property type="project" value="TreeGrafter"/>
</dbReference>
<feature type="domain" description="tRNA pseudouridine synthase II TruB subfamily 2 C-terminal" evidence="7">
    <location>
        <begin position="232"/>
        <end position="286"/>
    </location>
</feature>
<evidence type="ECO:0000259" key="8">
    <source>
        <dbReference type="Pfam" id="PF16198"/>
    </source>
</evidence>
<dbReference type="SUPFAM" id="SSF55120">
    <property type="entry name" value="Pseudouridine synthase"/>
    <property type="match status" value="1"/>
</dbReference>
<comment type="function">
    <text evidence="5">Responsible for synthesis of pseudouridine from uracil-55 in the psi GC loop of transfer RNAs.</text>
</comment>
<name>A0A7Y9UTF7_9ACTN</name>
<gene>
    <name evidence="5" type="primary">truB</name>
    <name evidence="9" type="ORF">BJ980_001017</name>
</gene>
<keyword evidence="10" id="KW-1185">Reference proteome</keyword>
<evidence type="ECO:0000256" key="5">
    <source>
        <dbReference type="HAMAP-Rule" id="MF_01080"/>
    </source>
</evidence>
<dbReference type="AlphaFoldDB" id="A0A7Y9UTF7"/>
<dbReference type="InterPro" id="IPR002501">
    <property type="entry name" value="PsdUridine_synth_N"/>
</dbReference>
<dbReference type="Pfam" id="PF01509">
    <property type="entry name" value="TruB_N"/>
    <property type="match status" value="1"/>
</dbReference>
<dbReference type="NCBIfam" id="TIGR00431">
    <property type="entry name" value="TruB"/>
    <property type="match status" value="1"/>
</dbReference>
<proteinExistence type="inferred from homology"/>
<feature type="active site" description="Nucleophile" evidence="5">
    <location>
        <position position="42"/>
    </location>
</feature>
<comment type="caution">
    <text evidence="9">The sequence shown here is derived from an EMBL/GenBank/DDBJ whole genome shotgun (WGS) entry which is preliminary data.</text>
</comment>
<dbReference type="GO" id="GO:0160148">
    <property type="term" value="F:tRNA pseudouridine(55) synthase activity"/>
    <property type="evidence" value="ECO:0007669"/>
    <property type="project" value="UniProtKB-EC"/>
</dbReference>
<keyword evidence="3 5" id="KW-0819">tRNA processing</keyword>
<dbReference type="EC" id="5.4.99.25" evidence="5"/>
<protein>
    <recommendedName>
        <fullName evidence="5">tRNA pseudouridine synthase B</fullName>
        <ecNumber evidence="5">5.4.99.25</ecNumber>
    </recommendedName>
    <alternativeName>
        <fullName evidence="5">tRNA pseudouridine(55) synthase</fullName>
        <shortName evidence="5">Psi55 synthase</shortName>
    </alternativeName>
    <alternativeName>
        <fullName evidence="5">tRNA pseudouridylate synthase</fullName>
    </alternativeName>
    <alternativeName>
        <fullName evidence="5">tRNA-uridine isomerase</fullName>
    </alternativeName>
</protein>
<dbReference type="PANTHER" id="PTHR13767:SF2">
    <property type="entry name" value="PSEUDOURIDYLATE SYNTHASE TRUB1"/>
    <property type="match status" value="1"/>
</dbReference>
<dbReference type="Proteomes" id="UP000540656">
    <property type="component" value="Unassembled WGS sequence"/>
</dbReference>
<comment type="similarity">
    <text evidence="2 5">Belongs to the pseudouridine synthase TruB family. Type 1 subfamily.</text>
</comment>
<sequence>MSSQQSGLVVVDKPGGMTSHDVVSRVRRAVGTRKVGHAGTLDPMATGVLVLGVNRATRLLGHLMLTEKTYAATVRLGQATSTDDAEGETTSTASTTAITEEMVLAVVENYSGAIEQVPTAVSAIKVDGKRAYQRVRDGEQVELKARPVTVHEIAAGEFRREGDFLDFELRVRCSSGTYIRALARDIGADLGVGGHLTALRRHSVGDFGLLGATTDLEHVALLPIAEAARRSFASVDLDEEQALDVRVGRKLALSISDTTAVFAPDGEFLALYEPVDGQVAKPVAVFVG</sequence>
<dbReference type="EMBL" id="JACCAA010000001">
    <property type="protein sequence ID" value="NYG58094.1"/>
    <property type="molecule type" value="Genomic_DNA"/>
</dbReference>
<evidence type="ECO:0000313" key="10">
    <source>
        <dbReference type="Proteomes" id="UP000540656"/>
    </source>
</evidence>
<keyword evidence="4 5" id="KW-0413">Isomerase</keyword>
<feature type="domain" description="Pseudouridine synthase II N-terminal" evidence="6">
    <location>
        <begin position="27"/>
        <end position="179"/>
    </location>
</feature>
<dbReference type="HAMAP" id="MF_01080">
    <property type="entry name" value="TruB_bact"/>
    <property type="match status" value="1"/>
</dbReference>
<dbReference type="RefSeq" id="WP_179501287.1">
    <property type="nucleotide sequence ID" value="NZ_JACCAA010000001.1"/>
</dbReference>
<dbReference type="InterPro" id="IPR014780">
    <property type="entry name" value="tRNA_psdUridine_synth_TruB"/>
</dbReference>
<dbReference type="InterPro" id="IPR015225">
    <property type="entry name" value="tRNA_psdUridine_synth_fam2_C"/>
</dbReference>
<accession>A0A7Y9UTF7</accession>
<evidence type="ECO:0000259" key="6">
    <source>
        <dbReference type="Pfam" id="PF01509"/>
    </source>
</evidence>
<dbReference type="SUPFAM" id="SSF88697">
    <property type="entry name" value="PUA domain-like"/>
    <property type="match status" value="1"/>
</dbReference>
<evidence type="ECO:0000256" key="4">
    <source>
        <dbReference type="ARBA" id="ARBA00023235"/>
    </source>
</evidence>
<evidence type="ECO:0000313" key="9">
    <source>
        <dbReference type="EMBL" id="NYG58094.1"/>
    </source>
</evidence>
<evidence type="ECO:0000256" key="3">
    <source>
        <dbReference type="ARBA" id="ARBA00022694"/>
    </source>
</evidence>
<dbReference type="PANTHER" id="PTHR13767">
    <property type="entry name" value="TRNA-PSEUDOURIDINE SYNTHASE"/>
    <property type="match status" value="1"/>
</dbReference>
<dbReference type="Gene3D" id="3.30.2350.10">
    <property type="entry name" value="Pseudouridine synthase"/>
    <property type="match status" value="1"/>
</dbReference>
<evidence type="ECO:0000256" key="2">
    <source>
        <dbReference type="ARBA" id="ARBA00005642"/>
    </source>
</evidence>
<evidence type="ECO:0000256" key="1">
    <source>
        <dbReference type="ARBA" id="ARBA00000385"/>
    </source>
</evidence>